<dbReference type="Pfam" id="PF00903">
    <property type="entry name" value="Glyoxalase"/>
    <property type="match status" value="1"/>
</dbReference>
<organism evidence="2 3">
    <name type="scientific">Talaromyces islandicus</name>
    <name type="common">Penicillium islandicum</name>
    <dbReference type="NCBI Taxonomy" id="28573"/>
    <lineage>
        <taxon>Eukaryota</taxon>
        <taxon>Fungi</taxon>
        <taxon>Dikarya</taxon>
        <taxon>Ascomycota</taxon>
        <taxon>Pezizomycotina</taxon>
        <taxon>Eurotiomycetes</taxon>
        <taxon>Eurotiomycetidae</taxon>
        <taxon>Eurotiales</taxon>
        <taxon>Trichocomaceae</taxon>
        <taxon>Talaromyces</taxon>
        <taxon>Talaromyces sect. Islandici</taxon>
    </lineage>
</organism>
<dbReference type="Proteomes" id="UP000054383">
    <property type="component" value="Unassembled WGS sequence"/>
</dbReference>
<keyword evidence="3" id="KW-1185">Reference proteome</keyword>
<dbReference type="AlphaFoldDB" id="A0A0U1LUW1"/>
<feature type="domain" description="VOC" evidence="1">
    <location>
        <begin position="1"/>
        <end position="104"/>
    </location>
</feature>
<name>A0A0U1LUW1_TALIS</name>
<dbReference type="InterPro" id="IPR029068">
    <property type="entry name" value="Glyas_Bleomycin-R_OHBP_Dase"/>
</dbReference>
<dbReference type="OMA" id="WDHEHHR"/>
<dbReference type="PROSITE" id="PS51819">
    <property type="entry name" value="VOC"/>
    <property type="match status" value="1"/>
</dbReference>
<proteinExistence type="predicted"/>
<sequence>MVDFYKKFLGATASFENELLSFLSYDDEHHRIAIAGIPGTSSQKPGTAGLDHTAFAFDTLDDLLLAYQQRKDLDILPVWCVNHGPTTSIYYADPDGNKIETQVDNFDTAEEATEFMMSNKFRENPIGTNFDPDELIHKLRNGVSAEDLKVRVEIGPRGVSP</sequence>
<reference evidence="2 3" key="1">
    <citation type="submission" date="2015-04" db="EMBL/GenBank/DDBJ databases">
        <authorList>
            <person name="Syromyatnikov M.Y."/>
            <person name="Popov V.N."/>
        </authorList>
    </citation>
    <scope>NUCLEOTIDE SEQUENCE [LARGE SCALE GENOMIC DNA]</scope>
    <source>
        <strain evidence="2">WF-38-12</strain>
    </source>
</reference>
<evidence type="ECO:0000313" key="2">
    <source>
        <dbReference type="EMBL" id="CRG86431.1"/>
    </source>
</evidence>
<dbReference type="Gene3D" id="3.10.180.10">
    <property type="entry name" value="2,3-Dihydroxybiphenyl 1,2-Dioxygenase, domain 1"/>
    <property type="match status" value="1"/>
</dbReference>
<evidence type="ECO:0000313" key="3">
    <source>
        <dbReference type="Proteomes" id="UP000054383"/>
    </source>
</evidence>
<dbReference type="EMBL" id="CVMT01000002">
    <property type="protein sequence ID" value="CRG86431.1"/>
    <property type="molecule type" value="Genomic_DNA"/>
</dbReference>
<accession>A0A0U1LUW1</accession>
<dbReference type="OrthoDB" id="5371818at2759"/>
<evidence type="ECO:0000259" key="1">
    <source>
        <dbReference type="PROSITE" id="PS51819"/>
    </source>
</evidence>
<protein>
    <recommendedName>
        <fullName evidence="1">VOC domain-containing protein</fullName>
    </recommendedName>
</protein>
<dbReference type="SUPFAM" id="SSF54593">
    <property type="entry name" value="Glyoxalase/Bleomycin resistance protein/Dihydroxybiphenyl dioxygenase"/>
    <property type="match status" value="1"/>
</dbReference>
<dbReference type="InterPro" id="IPR004360">
    <property type="entry name" value="Glyas_Fos-R_dOase_dom"/>
</dbReference>
<gene>
    <name evidence="2" type="ORF">PISL3812_03437</name>
</gene>
<dbReference type="InterPro" id="IPR037523">
    <property type="entry name" value="VOC_core"/>
</dbReference>